<feature type="transmembrane region" description="Helical" evidence="6">
    <location>
        <begin position="164"/>
        <end position="186"/>
    </location>
</feature>
<keyword evidence="9" id="KW-1185">Reference proteome</keyword>
<evidence type="ECO:0000313" key="9">
    <source>
        <dbReference type="Proteomes" id="UP000292085"/>
    </source>
</evidence>
<protein>
    <submittedName>
        <fullName evidence="8">MFS transporter</fullName>
    </submittedName>
</protein>
<dbReference type="InterPro" id="IPR044770">
    <property type="entry name" value="MFS_spinster-like"/>
</dbReference>
<feature type="transmembrane region" description="Helical" evidence="6">
    <location>
        <begin position="257"/>
        <end position="279"/>
    </location>
</feature>
<dbReference type="EMBL" id="SGIS01000020">
    <property type="protein sequence ID" value="RZF63873.1"/>
    <property type="molecule type" value="Genomic_DNA"/>
</dbReference>
<keyword evidence="5 6" id="KW-0472">Membrane</keyword>
<feature type="transmembrane region" description="Helical" evidence="6">
    <location>
        <begin position="136"/>
        <end position="158"/>
    </location>
</feature>
<dbReference type="GO" id="GO:0022857">
    <property type="term" value="F:transmembrane transporter activity"/>
    <property type="evidence" value="ECO:0007669"/>
    <property type="project" value="InterPro"/>
</dbReference>
<dbReference type="Pfam" id="PF07690">
    <property type="entry name" value="MFS_1"/>
    <property type="match status" value="1"/>
</dbReference>
<feature type="transmembrane region" description="Helical" evidence="6">
    <location>
        <begin position="76"/>
        <end position="97"/>
    </location>
</feature>
<evidence type="ECO:0000256" key="1">
    <source>
        <dbReference type="ARBA" id="ARBA00004141"/>
    </source>
</evidence>
<feature type="transmembrane region" description="Helical" evidence="6">
    <location>
        <begin position="216"/>
        <end position="237"/>
    </location>
</feature>
<sequence>MSVAPRDARYTLALLTAVYALGYADRNIINLLLDPIKHEYQLSDTIMGLITGFGFTAFQTLLGIPLARLADTSRRVTVLIAGLLMWSVMTGLSGLATSAILLAIARMGVGVGEACLTGPAHALLSSNFEKAERPRAFSIMGAGGEIGVILAFLVGGWVSHVWGWRAAFFVAGLPGIVLAVVMHLTLKEPPRGETVERQPVLPIGAALAELAQRPSFVIAVLASMAMGLNIFGIQVWSPSYLRRIYALDTASVGTTIALLRAGLSVTGAVAGGSIATWCVRRYGQRWFMLFPACICGVSGLALLAFLFAPSLAVAIVCLGLVNMTIGAQLGPVFSLVQTVSPIRSRALAAALFVSLTQLFGMGLGALAIGATSDALHANHGEAALRYALLIPAAGALLACLLYAFGARHVAHDIERAENAVS</sequence>
<evidence type="ECO:0000256" key="3">
    <source>
        <dbReference type="ARBA" id="ARBA00022692"/>
    </source>
</evidence>
<keyword evidence="4 6" id="KW-1133">Transmembrane helix</keyword>
<evidence type="ECO:0000256" key="6">
    <source>
        <dbReference type="SAM" id="Phobius"/>
    </source>
</evidence>
<dbReference type="Proteomes" id="UP000292085">
    <property type="component" value="Unassembled WGS sequence"/>
</dbReference>
<name>A0A4Q6XTM7_9SPHN</name>
<dbReference type="InterPro" id="IPR036259">
    <property type="entry name" value="MFS_trans_sf"/>
</dbReference>
<reference evidence="8 9" key="1">
    <citation type="submission" date="2019-02" db="EMBL/GenBank/DDBJ databases">
        <authorList>
            <person name="Li Y."/>
        </authorList>
    </citation>
    <scope>NUCLEOTIDE SEQUENCE [LARGE SCALE GENOMIC DNA]</scope>
    <source>
        <strain evidence="8 9">3-7</strain>
    </source>
</reference>
<gene>
    <name evidence="8" type="ORF">EWE75_13865</name>
</gene>
<feature type="domain" description="Major facilitator superfamily (MFS) profile" evidence="7">
    <location>
        <begin position="11"/>
        <end position="410"/>
    </location>
</feature>
<accession>A0A4Q6XTM7</accession>
<feature type="transmembrane region" description="Helical" evidence="6">
    <location>
        <begin position="348"/>
        <end position="371"/>
    </location>
</feature>
<dbReference type="Gene3D" id="1.20.1250.20">
    <property type="entry name" value="MFS general substrate transporter like domains"/>
    <property type="match status" value="1"/>
</dbReference>
<feature type="transmembrane region" description="Helical" evidence="6">
    <location>
        <begin position="46"/>
        <end position="64"/>
    </location>
</feature>
<evidence type="ECO:0000313" key="8">
    <source>
        <dbReference type="EMBL" id="RZF63873.1"/>
    </source>
</evidence>
<dbReference type="GO" id="GO:0016020">
    <property type="term" value="C:membrane"/>
    <property type="evidence" value="ECO:0007669"/>
    <property type="project" value="UniProtKB-SubCell"/>
</dbReference>
<evidence type="ECO:0000256" key="2">
    <source>
        <dbReference type="ARBA" id="ARBA00022448"/>
    </source>
</evidence>
<organism evidence="8 9">
    <name type="scientific">Sphingomonas populi</name>
    <dbReference type="NCBI Taxonomy" id="2484750"/>
    <lineage>
        <taxon>Bacteria</taxon>
        <taxon>Pseudomonadati</taxon>
        <taxon>Pseudomonadota</taxon>
        <taxon>Alphaproteobacteria</taxon>
        <taxon>Sphingomonadales</taxon>
        <taxon>Sphingomonadaceae</taxon>
        <taxon>Sphingomonas</taxon>
    </lineage>
</organism>
<feature type="transmembrane region" description="Helical" evidence="6">
    <location>
        <begin position="383"/>
        <end position="405"/>
    </location>
</feature>
<dbReference type="PANTHER" id="PTHR23505:SF79">
    <property type="entry name" value="PROTEIN SPINSTER"/>
    <property type="match status" value="1"/>
</dbReference>
<dbReference type="CDD" id="cd17328">
    <property type="entry name" value="MFS_spinster_like"/>
    <property type="match status" value="1"/>
</dbReference>
<evidence type="ECO:0000256" key="4">
    <source>
        <dbReference type="ARBA" id="ARBA00022989"/>
    </source>
</evidence>
<keyword evidence="3 6" id="KW-0812">Transmembrane</keyword>
<dbReference type="OrthoDB" id="7442224at2"/>
<proteinExistence type="predicted"/>
<comment type="subcellular location">
    <subcellularLocation>
        <location evidence="1">Membrane</location>
        <topology evidence="1">Multi-pass membrane protein</topology>
    </subcellularLocation>
</comment>
<dbReference type="PROSITE" id="PS50850">
    <property type="entry name" value="MFS"/>
    <property type="match status" value="1"/>
</dbReference>
<dbReference type="SUPFAM" id="SSF103473">
    <property type="entry name" value="MFS general substrate transporter"/>
    <property type="match status" value="1"/>
</dbReference>
<feature type="transmembrane region" description="Helical" evidence="6">
    <location>
        <begin position="313"/>
        <end position="336"/>
    </location>
</feature>
<dbReference type="PANTHER" id="PTHR23505">
    <property type="entry name" value="SPINSTER"/>
    <property type="match status" value="1"/>
</dbReference>
<dbReference type="InterPro" id="IPR011701">
    <property type="entry name" value="MFS"/>
</dbReference>
<dbReference type="RefSeq" id="WP_130158457.1">
    <property type="nucleotide sequence ID" value="NZ_SGIS01000020.1"/>
</dbReference>
<evidence type="ECO:0000256" key="5">
    <source>
        <dbReference type="ARBA" id="ARBA00023136"/>
    </source>
</evidence>
<feature type="transmembrane region" description="Helical" evidence="6">
    <location>
        <begin position="286"/>
        <end position="307"/>
    </location>
</feature>
<dbReference type="InterPro" id="IPR020846">
    <property type="entry name" value="MFS_dom"/>
</dbReference>
<dbReference type="AlphaFoldDB" id="A0A4Q6XTM7"/>
<evidence type="ECO:0000259" key="7">
    <source>
        <dbReference type="PROSITE" id="PS50850"/>
    </source>
</evidence>
<keyword evidence="2" id="KW-0813">Transport</keyword>
<comment type="caution">
    <text evidence="8">The sequence shown here is derived from an EMBL/GenBank/DDBJ whole genome shotgun (WGS) entry which is preliminary data.</text>
</comment>